<feature type="compositionally biased region" description="Basic and acidic residues" evidence="1">
    <location>
        <begin position="40"/>
        <end position="55"/>
    </location>
</feature>
<feature type="region of interest" description="Disordered" evidence="1">
    <location>
        <begin position="1"/>
        <end position="129"/>
    </location>
</feature>
<proteinExistence type="predicted"/>
<evidence type="ECO:0000313" key="2">
    <source>
        <dbReference type="EMBL" id="MBW0565385.1"/>
    </source>
</evidence>
<accession>A0A9Q3PLC4</accession>
<gene>
    <name evidence="2" type="ORF">O181_105100</name>
</gene>
<dbReference type="EMBL" id="AVOT02077339">
    <property type="protein sequence ID" value="MBW0565385.1"/>
    <property type="molecule type" value="Genomic_DNA"/>
</dbReference>
<sequence length="147" mass="16105">MPVQNSPPDKNKRSQRSQAILAPTEEAPIEFTPSVHQLSKHLDREPPMEGEEPSRRGGAKSRRSRSFSGFLGGYHGISQGLRSRLGEAEDKEGEESVEEIESENTEVAATLEGSPEASEAPNLACSNKPLVSQSVPNFLKMMKKMTQ</sequence>
<protein>
    <submittedName>
        <fullName evidence="2">Uncharacterized protein</fullName>
    </submittedName>
</protein>
<keyword evidence="3" id="KW-1185">Reference proteome</keyword>
<organism evidence="2 3">
    <name type="scientific">Austropuccinia psidii MF-1</name>
    <dbReference type="NCBI Taxonomy" id="1389203"/>
    <lineage>
        <taxon>Eukaryota</taxon>
        <taxon>Fungi</taxon>
        <taxon>Dikarya</taxon>
        <taxon>Basidiomycota</taxon>
        <taxon>Pucciniomycotina</taxon>
        <taxon>Pucciniomycetes</taxon>
        <taxon>Pucciniales</taxon>
        <taxon>Sphaerophragmiaceae</taxon>
        <taxon>Austropuccinia</taxon>
    </lineage>
</organism>
<dbReference type="Proteomes" id="UP000765509">
    <property type="component" value="Unassembled WGS sequence"/>
</dbReference>
<name>A0A9Q3PLC4_9BASI</name>
<evidence type="ECO:0000313" key="3">
    <source>
        <dbReference type="Proteomes" id="UP000765509"/>
    </source>
</evidence>
<comment type="caution">
    <text evidence="2">The sequence shown here is derived from an EMBL/GenBank/DDBJ whole genome shotgun (WGS) entry which is preliminary data.</text>
</comment>
<feature type="compositionally biased region" description="Acidic residues" evidence="1">
    <location>
        <begin position="89"/>
        <end position="104"/>
    </location>
</feature>
<reference evidence="2" key="1">
    <citation type="submission" date="2021-03" db="EMBL/GenBank/DDBJ databases">
        <title>Draft genome sequence of rust myrtle Austropuccinia psidii MF-1, a brazilian biotype.</title>
        <authorList>
            <person name="Quecine M.C."/>
            <person name="Pachon D.M.R."/>
            <person name="Bonatelli M.L."/>
            <person name="Correr F.H."/>
            <person name="Franceschini L.M."/>
            <person name="Leite T.F."/>
            <person name="Margarido G.R.A."/>
            <person name="Almeida C.A."/>
            <person name="Ferrarezi J.A."/>
            <person name="Labate C.A."/>
        </authorList>
    </citation>
    <scope>NUCLEOTIDE SEQUENCE</scope>
    <source>
        <strain evidence="2">MF-1</strain>
    </source>
</reference>
<dbReference type="AlphaFoldDB" id="A0A9Q3PLC4"/>
<evidence type="ECO:0000256" key="1">
    <source>
        <dbReference type="SAM" id="MobiDB-lite"/>
    </source>
</evidence>